<protein>
    <submittedName>
        <fullName evidence="2">Uncharacterized protein</fullName>
    </submittedName>
</protein>
<keyword evidence="3" id="KW-1185">Reference proteome</keyword>
<reference evidence="2 3" key="1">
    <citation type="submission" date="2015-04" db="EMBL/GenBank/DDBJ databases">
        <title>The draft genome sequence of Erythrobacter marinus HWDM-33.</title>
        <authorList>
            <person name="Zhuang L."/>
            <person name="Liu Y."/>
            <person name="Shao Z."/>
        </authorList>
    </citation>
    <scope>NUCLEOTIDE SEQUENCE [LARGE SCALE GENOMIC DNA]</scope>
    <source>
        <strain evidence="2 3">HWDM-33</strain>
    </source>
</reference>
<evidence type="ECO:0000313" key="2">
    <source>
        <dbReference type="EMBL" id="KLI64579.1"/>
    </source>
</evidence>
<feature type="region of interest" description="Disordered" evidence="1">
    <location>
        <begin position="134"/>
        <end position="222"/>
    </location>
</feature>
<feature type="compositionally biased region" description="Basic and acidic residues" evidence="1">
    <location>
        <begin position="139"/>
        <end position="148"/>
    </location>
</feature>
<dbReference type="EMBL" id="LBHU01000001">
    <property type="protein sequence ID" value="KLI64579.1"/>
    <property type="molecule type" value="Genomic_DNA"/>
</dbReference>
<organism evidence="2 3">
    <name type="scientific">Aurantiacibacter marinus</name>
    <dbReference type="NCBI Taxonomy" id="874156"/>
    <lineage>
        <taxon>Bacteria</taxon>
        <taxon>Pseudomonadati</taxon>
        <taxon>Pseudomonadota</taxon>
        <taxon>Alphaproteobacteria</taxon>
        <taxon>Sphingomonadales</taxon>
        <taxon>Erythrobacteraceae</taxon>
        <taxon>Aurantiacibacter</taxon>
    </lineage>
</organism>
<sequence length="222" mass="25336">MREDSGIAVAFDIKGGFSALVKSCGSLGISYSFEPDGCKPFEFRQAQAAISAQQGNREPGKSGQHQGRNFNQGQRHPAHHHELYDQREQERAHGDMKGFLCAVLFPLAIPAFHHQRRHHNGECVNLQFGVEGHLQPGQHKHDEADQHAQKAHTRHAQFEQRRRGKHADPDRRYQHQRTENRADLQEGYGNQHRRKQAERFHADKTPGKHHQECANGQGHQQV</sequence>
<gene>
    <name evidence="2" type="ORF">AAV99_03175</name>
</gene>
<feature type="compositionally biased region" description="Basic and acidic residues" evidence="1">
    <location>
        <begin position="80"/>
        <end position="91"/>
    </location>
</feature>
<evidence type="ECO:0000313" key="3">
    <source>
        <dbReference type="Proteomes" id="UP000053455"/>
    </source>
</evidence>
<accession>A0A0H0XQF8</accession>
<proteinExistence type="predicted"/>
<name>A0A0H0XQF8_9SPHN</name>
<feature type="compositionally biased region" description="Basic and acidic residues" evidence="1">
    <location>
        <begin position="197"/>
        <end position="212"/>
    </location>
</feature>
<feature type="compositionally biased region" description="Polar residues" evidence="1">
    <location>
        <begin position="63"/>
        <end position="74"/>
    </location>
</feature>
<evidence type="ECO:0000256" key="1">
    <source>
        <dbReference type="SAM" id="MobiDB-lite"/>
    </source>
</evidence>
<feature type="compositionally biased region" description="Basic and acidic residues" evidence="1">
    <location>
        <begin position="156"/>
        <end position="184"/>
    </location>
</feature>
<feature type="region of interest" description="Disordered" evidence="1">
    <location>
        <begin position="49"/>
        <end position="91"/>
    </location>
</feature>
<dbReference type="Proteomes" id="UP000053455">
    <property type="component" value="Unassembled WGS sequence"/>
</dbReference>
<dbReference type="AlphaFoldDB" id="A0A0H0XQF8"/>
<comment type="caution">
    <text evidence="2">The sequence shown here is derived from an EMBL/GenBank/DDBJ whole genome shotgun (WGS) entry which is preliminary data.</text>
</comment>